<evidence type="ECO:0000259" key="5">
    <source>
        <dbReference type="Pfam" id="PF03443"/>
    </source>
</evidence>
<comment type="domain">
    <text evidence="2">Has a modular structure: an endo-beta-1,4-glucanase catalytic module at the N-terminus, a linker rich in serines and threonines, and a C-terminal carbohydrate-binding module (CBM).</text>
</comment>
<feature type="signal peptide" evidence="4">
    <location>
        <begin position="1"/>
        <end position="29"/>
    </location>
</feature>
<dbReference type="InParanoid" id="A8NLZ6"/>
<evidence type="ECO:0000313" key="6">
    <source>
        <dbReference type="EMBL" id="EAU86984.1"/>
    </source>
</evidence>
<reference evidence="6 7" key="1">
    <citation type="journal article" date="2010" name="Proc. Natl. Acad. Sci. U.S.A.">
        <title>Insights into evolution of multicellular fungi from the assembled chromosomes of the mushroom Coprinopsis cinerea (Coprinus cinereus).</title>
        <authorList>
            <person name="Stajich J.E."/>
            <person name="Wilke S.K."/>
            <person name="Ahren D."/>
            <person name="Au C.H."/>
            <person name="Birren B.W."/>
            <person name="Borodovsky M."/>
            <person name="Burns C."/>
            <person name="Canback B."/>
            <person name="Casselton L.A."/>
            <person name="Cheng C.K."/>
            <person name="Deng J."/>
            <person name="Dietrich F.S."/>
            <person name="Fargo D.C."/>
            <person name="Farman M.L."/>
            <person name="Gathman A.C."/>
            <person name="Goldberg J."/>
            <person name="Guigo R."/>
            <person name="Hoegger P.J."/>
            <person name="Hooker J.B."/>
            <person name="Huggins A."/>
            <person name="James T.Y."/>
            <person name="Kamada T."/>
            <person name="Kilaru S."/>
            <person name="Kodira C."/>
            <person name="Kues U."/>
            <person name="Kupfer D."/>
            <person name="Kwan H.S."/>
            <person name="Lomsadze A."/>
            <person name="Li W."/>
            <person name="Lilly W.W."/>
            <person name="Ma L.J."/>
            <person name="Mackey A.J."/>
            <person name="Manning G."/>
            <person name="Martin F."/>
            <person name="Muraguchi H."/>
            <person name="Natvig D.O."/>
            <person name="Palmerini H."/>
            <person name="Ramesh M.A."/>
            <person name="Rehmeyer C.J."/>
            <person name="Roe B.A."/>
            <person name="Shenoy N."/>
            <person name="Stanke M."/>
            <person name="Ter-Hovhannisyan V."/>
            <person name="Tunlid A."/>
            <person name="Velagapudi R."/>
            <person name="Vision T.J."/>
            <person name="Zeng Q."/>
            <person name="Zolan M.E."/>
            <person name="Pukkila P.J."/>
        </authorList>
    </citation>
    <scope>NUCLEOTIDE SEQUENCE [LARGE SCALE GENOMIC DNA]</scope>
    <source>
        <strain evidence="7">Okayama-7 / 130 / ATCC MYA-4618 / FGSC 9003</strain>
    </source>
</reference>
<dbReference type="GO" id="GO:0005576">
    <property type="term" value="C:extracellular region"/>
    <property type="evidence" value="ECO:0007669"/>
    <property type="project" value="UniProtKB-SubCell"/>
</dbReference>
<keyword evidence="7" id="KW-1185">Reference proteome</keyword>
<feature type="compositionally biased region" description="Pro residues" evidence="3">
    <location>
        <begin position="292"/>
        <end position="322"/>
    </location>
</feature>
<dbReference type="EMBL" id="AACS02000012">
    <property type="protein sequence ID" value="EAU86984.1"/>
    <property type="molecule type" value="Genomic_DNA"/>
</dbReference>
<dbReference type="RefSeq" id="XP_001834810.1">
    <property type="nucleotide sequence ID" value="XM_001834758.1"/>
</dbReference>
<keyword evidence="2" id="KW-0119">Carbohydrate metabolism</keyword>
<dbReference type="GO" id="GO:0030245">
    <property type="term" value="P:cellulose catabolic process"/>
    <property type="evidence" value="ECO:0007669"/>
    <property type="project" value="UniProtKB-UniRule"/>
</dbReference>
<dbReference type="VEuPathDB" id="FungiDB:CC1G_08455"/>
<dbReference type="Pfam" id="PF03443">
    <property type="entry name" value="AA9"/>
    <property type="match status" value="1"/>
</dbReference>
<dbReference type="InterPro" id="IPR049892">
    <property type="entry name" value="AA9"/>
</dbReference>
<evidence type="ECO:0000256" key="2">
    <source>
        <dbReference type="RuleBase" id="RU368122"/>
    </source>
</evidence>
<dbReference type="EC" id="1.14.99.56" evidence="2"/>
<dbReference type="Proteomes" id="UP000001861">
    <property type="component" value="Unassembled WGS sequence"/>
</dbReference>
<evidence type="ECO:0000313" key="7">
    <source>
        <dbReference type="Proteomes" id="UP000001861"/>
    </source>
</evidence>
<evidence type="ECO:0000256" key="4">
    <source>
        <dbReference type="SAM" id="SignalP"/>
    </source>
</evidence>
<dbReference type="GO" id="GO:0008810">
    <property type="term" value="F:cellulase activity"/>
    <property type="evidence" value="ECO:0007669"/>
    <property type="project" value="UniProtKB-UniRule"/>
</dbReference>
<dbReference type="GO" id="GO:0030248">
    <property type="term" value="F:cellulose binding"/>
    <property type="evidence" value="ECO:0007669"/>
    <property type="project" value="UniProtKB-UniRule"/>
</dbReference>
<dbReference type="OMA" id="YPKHISR"/>
<dbReference type="KEGG" id="cci:CC1G_08455"/>
<dbReference type="eggNOG" id="ENOG502RY3D">
    <property type="taxonomic scope" value="Eukaryota"/>
</dbReference>
<keyword evidence="1 2" id="KW-1015">Disulfide bond</keyword>
<dbReference type="AlphaFoldDB" id="A8NLZ6"/>
<organism evidence="6 7">
    <name type="scientific">Coprinopsis cinerea (strain Okayama-7 / 130 / ATCC MYA-4618 / FGSC 9003)</name>
    <name type="common">Inky cap fungus</name>
    <name type="synonym">Hormographiella aspergillata</name>
    <dbReference type="NCBI Taxonomy" id="240176"/>
    <lineage>
        <taxon>Eukaryota</taxon>
        <taxon>Fungi</taxon>
        <taxon>Dikarya</taxon>
        <taxon>Basidiomycota</taxon>
        <taxon>Agaricomycotina</taxon>
        <taxon>Agaricomycetes</taxon>
        <taxon>Agaricomycetidae</taxon>
        <taxon>Agaricales</taxon>
        <taxon>Agaricineae</taxon>
        <taxon>Psathyrellaceae</taxon>
        <taxon>Coprinopsis</taxon>
    </lineage>
</organism>
<feature type="compositionally biased region" description="Pro residues" evidence="3">
    <location>
        <begin position="260"/>
        <end position="270"/>
    </location>
</feature>
<dbReference type="PANTHER" id="PTHR33353">
    <property type="entry name" value="PUTATIVE (AFU_ORTHOLOGUE AFUA_1G12560)-RELATED"/>
    <property type="match status" value="1"/>
</dbReference>
<name>A8NLZ6_COPC7</name>
<keyword evidence="2" id="KW-0624">Polysaccharide degradation</keyword>
<keyword evidence="4" id="KW-0732">Signal</keyword>
<feature type="domain" description="Auxiliary Activity family 9 catalytic" evidence="5">
    <location>
        <begin position="30"/>
        <end position="232"/>
    </location>
</feature>
<keyword evidence="6" id="KW-0378">Hydrolase</keyword>
<dbReference type="InterPro" id="IPR005103">
    <property type="entry name" value="AA9_LPMO"/>
</dbReference>
<keyword evidence="2" id="KW-0964">Secreted</keyword>
<protein>
    <recommendedName>
        <fullName evidence="2">AA9 family lytic polysaccharide monooxygenase</fullName>
        <ecNumber evidence="2">1.14.99.56</ecNumber>
    </recommendedName>
    <alternativeName>
        <fullName evidence="2">Endo-beta-1,4-glucanase</fullName>
    </alternativeName>
    <alternativeName>
        <fullName evidence="2">Glycosyl hydrolase 61 family protein</fullName>
    </alternativeName>
</protein>
<comment type="catalytic activity">
    <reaction evidence="2">
        <text>[(1-&gt;4)-beta-D-glucosyl]n+m + reduced acceptor + O2 = 4-dehydro-beta-D-glucosyl-[(1-&gt;4)-beta-D-glucosyl]n-1 + [(1-&gt;4)-beta-D-glucosyl]m + acceptor + H2O.</text>
        <dbReference type="EC" id="1.14.99.56"/>
    </reaction>
</comment>
<sequence length="386" mass="40434">MSLTTSTRTSTILAALLSAFLLAPASVSAHGVVTEVRINGQPFRGPEPNQGFRAPGNSIVRQVLDTSPVQGANNPDLACGRSSTLANQIADVNAGDEVQFAWSAGWPHRVGPILTYMASCGDVPCDQFDASGARWFKIGQQGKKPDSGEWFQADIANGAPGRAQIPPNLAPGNYIIRHELIALHIGMTRGGAEFYPSCSQLRVHGGGNGRPAEHELVTFPGGYSDDHPGIFVPGIFEPGFQYNFPGPEISSLAGGGGAPAPAPAPVPAPVPEEKAPEAPPSDPVNNGSNNAPAPPPPQQEAPPAPSPAPETSPAPVPAPAPVPIRRCRKRPTAKERAARNAARDAAASPTPIAMEVVDVETNPPSLVKARRHHSRVMRRLAYSHSH</sequence>
<comment type="subcellular location">
    <subcellularLocation>
        <location evidence="2">Secreted</location>
    </subcellularLocation>
</comment>
<evidence type="ECO:0000256" key="1">
    <source>
        <dbReference type="ARBA" id="ARBA00023157"/>
    </source>
</evidence>
<dbReference type="PANTHER" id="PTHR33353:SF19">
    <property type="entry name" value="GLYCOSYLHYDROLASE FAMILY 61-8 PROTEIN"/>
    <property type="match status" value="1"/>
</dbReference>
<feature type="chain" id="PRO_5002727365" description="AA9 family lytic polysaccharide monooxygenase" evidence="4">
    <location>
        <begin position="30"/>
        <end position="386"/>
    </location>
</feature>
<dbReference type="CDD" id="cd21175">
    <property type="entry name" value="LPMO_AA9"/>
    <property type="match status" value="1"/>
</dbReference>
<gene>
    <name evidence="6" type="ORF">CC1G_08455</name>
</gene>
<comment type="caution">
    <text evidence="6">The sequence shown here is derived from an EMBL/GenBank/DDBJ whole genome shotgun (WGS) entry which is preliminary data.</text>
</comment>
<comment type="function">
    <text evidence="2">Lytic polysaccharide monooxygenase (LMPO) that depolymerizes crystalline and amorphous polysaccharides via the oxidation of scissile alpha- or beta-(1-4)-glycosidic bonds, yielding C1 and/or C4 oxidation products. Catalysis by LPMOs requires the reduction of the active-site copper from Cu(II) to Cu(I) by a reducing agent and H(2)O(2) or O(2) as a cosubstrate.</text>
</comment>
<dbReference type="GeneID" id="6011327"/>
<accession>A8NLZ6</accession>
<proteinExistence type="predicted"/>
<dbReference type="Gene3D" id="2.70.50.70">
    <property type="match status" value="1"/>
</dbReference>
<evidence type="ECO:0000256" key="3">
    <source>
        <dbReference type="SAM" id="MobiDB-lite"/>
    </source>
</evidence>
<feature type="compositionally biased region" description="Basic and acidic residues" evidence="3">
    <location>
        <begin position="332"/>
        <end position="342"/>
    </location>
</feature>
<feature type="region of interest" description="Disordered" evidence="3">
    <location>
        <begin position="247"/>
        <end position="356"/>
    </location>
</feature>
<keyword evidence="2" id="KW-0136">Cellulose degradation</keyword>
<dbReference type="STRING" id="240176.A8NLZ6"/>
<dbReference type="OrthoDB" id="4849160at2759"/>